<evidence type="ECO:0000313" key="4">
    <source>
        <dbReference type="Proteomes" id="UP000267096"/>
    </source>
</evidence>
<dbReference type="InterPro" id="IPR036249">
    <property type="entry name" value="Thioredoxin-like_sf"/>
</dbReference>
<reference evidence="5" key="1">
    <citation type="submission" date="2017-02" db="UniProtKB">
        <authorList>
            <consortium name="WormBaseParasite"/>
        </authorList>
    </citation>
    <scope>IDENTIFICATION</scope>
</reference>
<dbReference type="SUPFAM" id="SSF52833">
    <property type="entry name" value="Thioredoxin-like"/>
    <property type="match status" value="4"/>
</dbReference>
<gene>
    <name evidence="3" type="ORF">ASIM_LOCUS10067</name>
</gene>
<dbReference type="AlphaFoldDB" id="A0A0M3JRH6"/>
<dbReference type="InterPro" id="IPR017937">
    <property type="entry name" value="Thioredoxin_CS"/>
</dbReference>
<feature type="domain" description="Thioredoxin" evidence="2">
    <location>
        <begin position="69"/>
        <end position="204"/>
    </location>
</feature>
<dbReference type="PANTHER" id="PTHR45672:SF2">
    <property type="entry name" value="PROTEIN DISULFIDE-ISOMERASE A5"/>
    <property type="match status" value="1"/>
</dbReference>
<dbReference type="GO" id="GO:0005783">
    <property type="term" value="C:endoplasmic reticulum"/>
    <property type="evidence" value="ECO:0007669"/>
    <property type="project" value="TreeGrafter"/>
</dbReference>
<dbReference type="PROSITE" id="PS00194">
    <property type="entry name" value="THIOREDOXIN_1"/>
    <property type="match status" value="1"/>
</dbReference>
<dbReference type="GO" id="GO:0006457">
    <property type="term" value="P:protein folding"/>
    <property type="evidence" value="ECO:0007669"/>
    <property type="project" value="TreeGrafter"/>
</dbReference>
<accession>A0A0M3JRH6</accession>
<evidence type="ECO:0000256" key="1">
    <source>
        <dbReference type="ARBA" id="ARBA00006347"/>
    </source>
</evidence>
<dbReference type="Pfam" id="PF00085">
    <property type="entry name" value="Thioredoxin"/>
    <property type="match status" value="3"/>
</dbReference>
<sequence length="505" mass="58134">MRNEDASVKSVLNTFSDAADKCTGIGTFAMVDCSADKESKKLCKKLKIEPNPYTLRHYHNGEYRKEYDRQLTSKSITRFMNDPTGDIPWDEDPSSANVVHIENRKAFTKLLAMKRPTLVMFYAPWCGHCKRLKPEYCEAANELNGKFILAAVDATQSSNEYVVQKFNVEGYPTLHYFENGQHKFRFTGLNTKEGIMAWLKNPTEKPLMEEKKTEEKPWSEIPSEVVHLDDEKFDAFMASHSSVLVMFYAPWCGHCNKAKPEYMAAAEMLKKDKIDGVLAAVDATVHRKAAEKVGVEGFPTFAYYKKGKYSWKVNERTKDGFYKFMKNPVEPPSEDSGWSAEDSSVLHLVGDNFKSELKKKRDALVMFYAPCERQFICSFHLPVIFSFSNIYKFAFYCKRTKPFYWEAARQLSDESRIALAAVDCSVETSLCSDFGIKGFPTIIYLSYGKNRLDYHGRYDNAQAFVDFVKQAGHKDYSWVYLSNLQFFILELTAVYLLHSYFKHCF</sequence>
<dbReference type="Proteomes" id="UP000267096">
    <property type="component" value="Unassembled WGS sequence"/>
</dbReference>
<dbReference type="InterPro" id="IPR046374">
    <property type="entry name" value="PDI_a_PDIR"/>
</dbReference>
<evidence type="ECO:0000259" key="2">
    <source>
        <dbReference type="PROSITE" id="PS51352"/>
    </source>
</evidence>
<dbReference type="CDD" id="cd02997">
    <property type="entry name" value="PDI_a_PDIR"/>
    <property type="match status" value="2"/>
</dbReference>
<dbReference type="Gene3D" id="3.40.30.10">
    <property type="entry name" value="Glutaredoxin"/>
    <property type="match status" value="4"/>
</dbReference>
<proteinExistence type="inferred from homology"/>
<evidence type="ECO:0000313" key="5">
    <source>
        <dbReference type="WBParaSite" id="ASIM_0001033601-mRNA-1"/>
    </source>
</evidence>
<organism evidence="5">
    <name type="scientific">Anisakis simplex</name>
    <name type="common">Herring worm</name>
    <dbReference type="NCBI Taxonomy" id="6269"/>
    <lineage>
        <taxon>Eukaryota</taxon>
        <taxon>Metazoa</taxon>
        <taxon>Ecdysozoa</taxon>
        <taxon>Nematoda</taxon>
        <taxon>Chromadorea</taxon>
        <taxon>Rhabditida</taxon>
        <taxon>Spirurina</taxon>
        <taxon>Ascaridomorpha</taxon>
        <taxon>Ascaridoidea</taxon>
        <taxon>Anisakidae</taxon>
        <taxon>Anisakis</taxon>
        <taxon>Anisakis simplex complex</taxon>
    </lineage>
</organism>
<dbReference type="EMBL" id="UYRR01030982">
    <property type="protein sequence ID" value="VDK42292.1"/>
    <property type="molecule type" value="Genomic_DNA"/>
</dbReference>
<dbReference type="OrthoDB" id="10264505at2759"/>
<name>A0A0M3JRH6_ANISI</name>
<evidence type="ECO:0000313" key="3">
    <source>
        <dbReference type="EMBL" id="VDK42292.1"/>
    </source>
</evidence>
<dbReference type="InterPro" id="IPR013766">
    <property type="entry name" value="Thioredoxin_domain"/>
</dbReference>
<feature type="domain" description="Thioredoxin" evidence="2">
    <location>
        <begin position="334"/>
        <end position="473"/>
    </location>
</feature>
<dbReference type="GO" id="GO:0003756">
    <property type="term" value="F:protein disulfide isomerase activity"/>
    <property type="evidence" value="ECO:0007669"/>
    <property type="project" value="InterPro"/>
</dbReference>
<dbReference type="PROSITE" id="PS51352">
    <property type="entry name" value="THIOREDOXIN_2"/>
    <property type="match status" value="3"/>
</dbReference>
<dbReference type="PRINTS" id="PR00421">
    <property type="entry name" value="THIOREDOXIN"/>
</dbReference>
<comment type="similarity">
    <text evidence="1">Belongs to the protein disulfide isomerase family.</text>
</comment>
<dbReference type="WBParaSite" id="ASIM_0001033601-mRNA-1">
    <property type="protein sequence ID" value="ASIM_0001033601-mRNA-1"/>
    <property type="gene ID" value="ASIM_0001033601"/>
</dbReference>
<feature type="domain" description="Thioredoxin" evidence="2">
    <location>
        <begin position="215"/>
        <end position="330"/>
    </location>
</feature>
<reference evidence="3 4" key="2">
    <citation type="submission" date="2018-11" db="EMBL/GenBank/DDBJ databases">
        <authorList>
            <consortium name="Pathogen Informatics"/>
        </authorList>
    </citation>
    <scope>NUCLEOTIDE SEQUENCE [LARGE SCALE GENOMIC DNA]</scope>
</reference>
<protein>
    <submittedName>
        <fullName evidence="5">Protein disulfide-isomerase A5 (inferred by orthology to a human protein)</fullName>
    </submittedName>
</protein>
<keyword evidence="4" id="KW-1185">Reference proteome</keyword>
<dbReference type="PANTHER" id="PTHR45672">
    <property type="entry name" value="PROTEIN DISULFIDE-ISOMERASE C17H9.14C-RELATED"/>
    <property type="match status" value="1"/>
</dbReference>
<dbReference type="InterPro" id="IPR051063">
    <property type="entry name" value="PDI"/>
</dbReference>